<keyword evidence="4 12" id="KW-0894">Sodium channel</keyword>
<evidence type="ECO:0000256" key="1">
    <source>
        <dbReference type="ARBA" id="ARBA00004141"/>
    </source>
</evidence>
<evidence type="ECO:0000313" key="13">
    <source>
        <dbReference type="EnsemblMetazoa" id="AATE002710-PA.1"/>
    </source>
</evidence>
<keyword evidence="7" id="KW-0915">Sodium</keyword>
<keyword evidence="11 12" id="KW-0407">Ion channel</keyword>
<evidence type="ECO:0000256" key="3">
    <source>
        <dbReference type="ARBA" id="ARBA00022448"/>
    </source>
</evidence>
<reference evidence="13" key="1">
    <citation type="submission" date="2022-08" db="UniProtKB">
        <authorList>
            <consortium name="EnsemblMetazoa"/>
        </authorList>
    </citation>
    <scope>IDENTIFICATION</scope>
    <source>
        <strain evidence="13">EBRO</strain>
    </source>
</reference>
<dbReference type="Gene3D" id="2.60.470.10">
    <property type="entry name" value="Acid-sensing ion channels like domains"/>
    <property type="match status" value="1"/>
</dbReference>
<keyword evidence="10 12" id="KW-0739">Sodium transport</keyword>
<evidence type="ECO:0000256" key="11">
    <source>
        <dbReference type="ARBA" id="ARBA00023303"/>
    </source>
</evidence>
<dbReference type="GO" id="GO:0015280">
    <property type="term" value="F:ligand-gated sodium channel activity"/>
    <property type="evidence" value="ECO:0007669"/>
    <property type="project" value="TreeGrafter"/>
</dbReference>
<keyword evidence="8 12" id="KW-0406">Ion transport</keyword>
<evidence type="ECO:0000256" key="8">
    <source>
        <dbReference type="ARBA" id="ARBA00023065"/>
    </source>
</evidence>
<dbReference type="VEuPathDB" id="VectorBase:AATE002710"/>
<evidence type="ECO:0000256" key="5">
    <source>
        <dbReference type="ARBA" id="ARBA00022692"/>
    </source>
</evidence>
<evidence type="ECO:0000256" key="10">
    <source>
        <dbReference type="ARBA" id="ARBA00023201"/>
    </source>
</evidence>
<dbReference type="InterPro" id="IPR001873">
    <property type="entry name" value="ENaC"/>
</dbReference>
<dbReference type="GO" id="GO:0005886">
    <property type="term" value="C:plasma membrane"/>
    <property type="evidence" value="ECO:0007669"/>
    <property type="project" value="TreeGrafter"/>
</dbReference>
<sequence length="532" mass="60191">MQRITFKALTQRVIRKNNESSKGSKEREKFDWKGRFGRQLRELCNITALHGYSQIVRDGYSPLERSVWSFAVVASTISAITLLVISWSWSVETPTVTVTETTNYPTWNLPFPAVTVCSLNRISAAAALARATSMRRPGNLSATELSSMFRMLLHISGVGGETNRSQYRQLHDILLMNNLEVPQLMGEFSPPCGKLLERCMWKGTQWRCDNLFQVVNSTEGLCCSFNYYGLRKDNYPKKMTVSVPKEPRRVMASGYQTGLSILLQPFTDDYHSTDVASFGFKVLIHSSYDYPDSDAEIKIVLARTESFVALRPTATYATDDALALPPSARNCYDRYERPLGVLQRYSYVNCMVECRASMIHGKCGCVPYHLPNNGSLRNCEAMDMECLMRAKNLYLAAVPRVNSTVERLSFRTIEPPCGCLPGCDKIQYSSEMVTGTMNRSFSYNSLSFFKDIELKHQSLVHIFYADLTATHFRTDIYEDSLGVLASFGGILGLFLGFSIITGFEIIYFFTIRLLFDVLAKKNVEQRDVNETK</sequence>
<dbReference type="AlphaFoldDB" id="A0A182INY8"/>
<keyword evidence="5 12" id="KW-0812">Transmembrane</keyword>
<dbReference type="Pfam" id="PF00858">
    <property type="entry name" value="ASC"/>
    <property type="match status" value="1"/>
</dbReference>
<keyword evidence="6" id="KW-1133">Transmembrane helix</keyword>
<keyword evidence="3 12" id="KW-0813">Transport</keyword>
<dbReference type="PRINTS" id="PR01078">
    <property type="entry name" value="AMINACHANNEL"/>
</dbReference>
<comment type="subcellular location">
    <subcellularLocation>
        <location evidence="1">Membrane</location>
        <topology evidence="1">Multi-pass membrane protein</topology>
    </subcellularLocation>
</comment>
<accession>A0A182INY8</accession>
<evidence type="ECO:0000256" key="4">
    <source>
        <dbReference type="ARBA" id="ARBA00022461"/>
    </source>
</evidence>
<comment type="similarity">
    <text evidence="2 12">Belongs to the amiloride-sensitive sodium channel (TC 1.A.6) family.</text>
</comment>
<dbReference type="EnsemblMetazoa" id="AATE002710-RA">
    <property type="protein sequence ID" value="AATE002710-PA.1"/>
    <property type="gene ID" value="AATE002710"/>
</dbReference>
<dbReference type="PANTHER" id="PTHR11690">
    <property type="entry name" value="AMILORIDE-SENSITIVE SODIUM CHANNEL-RELATED"/>
    <property type="match status" value="1"/>
</dbReference>
<proteinExistence type="inferred from homology"/>
<dbReference type="Gene3D" id="1.10.287.770">
    <property type="entry name" value="YojJ-like"/>
    <property type="match status" value="1"/>
</dbReference>
<name>A0A182INY8_ANOAO</name>
<organism evidence="13">
    <name type="scientific">Anopheles atroparvus</name>
    <name type="common">European mosquito</name>
    <dbReference type="NCBI Taxonomy" id="41427"/>
    <lineage>
        <taxon>Eukaryota</taxon>
        <taxon>Metazoa</taxon>
        <taxon>Ecdysozoa</taxon>
        <taxon>Arthropoda</taxon>
        <taxon>Hexapoda</taxon>
        <taxon>Insecta</taxon>
        <taxon>Pterygota</taxon>
        <taxon>Neoptera</taxon>
        <taxon>Endopterygota</taxon>
        <taxon>Diptera</taxon>
        <taxon>Nematocera</taxon>
        <taxon>Culicoidea</taxon>
        <taxon>Culicidae</taxon>
        <taxon>Anophelinae</taxon>
        <taxon>Anopheles</taxon>
    </lineage>
</organism>
<evidence type="ECO:0000256" key="7">
    <source>
        <dbReference type="ARBA" id="ARBA00023053"/>
    </source>
</evidence>
<evidence type="ECO:0000256" key="6">
    <source>
        <dbReference type="ARBA" id="ARBA00022989"/>
    </source>
</evidence>
<dbReference type="PANTHER" id="PTHR11690:SF237">
    <property type="entry name" value="PICKPOCKET 16-RELATED"/>
    <property type="match status" value="1"/>
</dbReference>
<dbReference type="STRING" id="41427.A0A182INY8"/>
<evidence type="ECO:0000256" key="12">
    <source>
        <dbReference type="RuleBase" id="RU000679"/>
    </source>
</evidence>
<evidence type="ECO:0000256" key="9">
    <source>
        <dbReference type="ARBA" id="ARBA00023136"/>
    </source>
</evidence>
<keyword evidence="9" id="KW-0472">Membrane</keyword>
<evidence type="ECO:0000256" key="2">
    <source>
        <dbReference type="ARBA" id="ARBA00007193"/>
    </source>
</evidence>
<protein>
    <submittedName>
        <fullName evidence="13">Uncharacterized protein</fullName>
    </submittedName>
</protein>